<accession>A0A8T3CMR3</accession>
<keyword evidence="1" id="KW-0175">Coiled coil</keyword>
<feature type="region of interest" description="Disordered" evidence="2">
    <location>
        <begin position="72"/>
        <end position="106"/>
    </location>
</feature>
<feature type="coiled-coil region" evidence="1">
    <location>
        <begin position="403"/>
        <end position="499"/>
    </location>
</feature>
<feature type="compositionally biased region" description="Basic and acidic residues" evidence="2">
    <location>
        <begin position="169"/>
        <end position="178"/>
    </location>
</feature>
<dbReference type="InterPro" id="IPR049390">
    <property type="entry name" value="FBF1_C"/>
</dbReference>
<dbReference type="GO" id="GO:0036064">
    <property type="term" value="C:ciliary basal body"/>
    <property type="evidence" value="ECO:0007669"/>
    <property type="project" value="TreeGrafter"/>
</dbReference>
<feature type="compositionally biased region" description="Polar residues" evidence="2">
    <location>
        <begin position="297"/>
        <end position="306"/>
    </location>
</feature>
<reference evidence="4" key="1">
    <citation type="submission" date="2021-01" db="EMBL/GenBank/DDBJ databases">
        <authorList>
            <person name="Zahm M."/>
            <person name="Roques C."/>
            <person name="Cabau C."/>
            <person name="Klopp C."/>
            <person name="Donnadieu C."/>
            <person name="Jouanno E."/>
            <person name="Lampietro C."/>
            <person name="Louis A."/>
            <person name="Herpin A."/>
            <person name="Echchiki A."/>
            <person name="Berthelot C."/>
            <person name="Parey E."/>
            <person name="Roest-Crollius H."/>
            <person name="Braasch I."/>
            <person name="Postlethwait J."/>
            <person name="Bobe J."/>
            <person name="Montfort J."/>
            <person name="Bouchez O."/>
            <person name="Begum T."/>
            <person name="Mejri S."/>
            <person name="Adams A."/>
            <person name="Chen W.-J."/>
            <person name="Guiguen Y."/>
        </authorList>
    </citation>
    <scope>NUCLEOTIDE SEQUENCE</scope>
    <source>
        <tissue evidence="4">Blood</tissue>
    </source>
</reference>
<dbReference type="GO" id="GO:0060271">
    <property type="term" value="P:cilium assembly"/>
    <property type="evidence" value="ECO:0007669"/>
    <property type="project" value="InterPro"/>
</dbReference>
<feature type="region of interest" description="Disordered" evidence="2">
    <location>
        <begin position="530"/>
        <end position="578"/>
    </location>
</feature>
<sequence>MLPARISERRSGQLPHYGKRSILDDDFFSKLAEEADKEEEVSDVSEADPLALLESLQDADNMDADLFGSKKIVGNIPAPAGTSSGDREPKPKLQQEQKRQEMVSPERVLKRDELIFNDEEDDLMDALGFGESPKRKAAMSVGERDSEPALPLQSRLDDVVSRGSSLHPPAEEKDNLVEQKLITKEDDFIFGSYQPTLATSLEGRQSRRPSVRFSTEDVNSLLPERKRSSATTASPSACPSRPAADWLGLKQEELELKPEQVSLSEDTLKQHPSSPGQPTGRALFSNPLGLGEEVELNSFQSKTTSPAPGRKLEEPPAPMKRSQHSISPPPWEAPDMTAPPSNHSLPEKEDHSKPAGPSSAPQTYTENSSTAIRPQTCGLRQEQDQALLQAVKLQHTQDLELMESTHRASVKQLEEALAELETRRQREMEELKERLAAVTWRAEQEQAELHAQYQRRLSNIQQERDAEVRRLQELQRKSVLEMKRDHDEQVQRLKRLKDEEIDAVTSATAQTRSVSVVMEQMDHISRRLGDLSSRMESSQEQATQNLEQEARQRNEQLRGLQEQLQQQQRAMGEERSRLKEVITKMEAQLSEQQRQLEKVRTDLLSYEDHVKSIP</sequence>
<dbReference type="PANTHER" id="PTHR33689:SF1">
    <property type="entry name" value="FAS-BINDING FACTOR 1"/>
    <property type="match status" value="1"/>
</dbReference>
<dbReference type="Proteomes" id="UP000829720">
    <property type="component" value="Unassembled WGS sequence"/>
</dbReference>
<organism evidence="4 5">
    <name type="scientific">Albula goreensis</name>
    <dbReference type="NCBI Taxonomy" id="1534307"/>
    <lineage>
        <taxon>Eukaryota</taxon>
        <taxon>Metazoa</taxon>
        <taxon>Chordata</taxon>
        <taxon>Craniata</taxon>
        <taxon>Vertebrata</taxon>
        <taxon>Euteleostomi</taxon>
        <taxon>Actinopterygii</taxon>
        <taxon>Neopterygii</taxon>
        <taxon>Teleostei</taxon>
        <taxon>Albuliformes</taxon>
        <taxon>Albulidae</taxon>
        <taxon>Albula</taxon>
    </lineage>
</organism>
<dbReference type="OrthoDB" id="8195456at2759"/>
<proteinExistence type="predicted"/>
<feature type="compositionally biased region" description="Low complexity" evidence="2">
    <location>
        <begin position="229"/>
        <end position="249"/>
    </location>
</feature>
<evidence type="ECO:0000259" key="3">
    <source>
        <dbReference type="Pfam" id="PF21007"/>
    </source>
</evidence>
<feature type="compositionally biased region" description="Polar residues" evidence="2">
    <location>
        <begin position="359"/>
        <end position="373"/>
    </location>
</feature>
<dbReference type="GO" id="GO:0090162">
    <property type="term" value="P:establishment of epithelial cell polarity"/>
    <property type="evidence" value="ECO:0007669"/>
    <property type="project" value="InterPro"/>
</dbReference>
<evidence type="ECO:0000256" key="1">
    <source>
        <dbReference type="SAM" id="Coils"/>
    </source>
</evidence>
<dbReference type="EMBL" id="JAERUA010000022">
    <property type="protein sequence ID" value="KAI1884822.1"/>
    <property type="molecule type" value="Genomic_DNA"/>
</dbReference>
<feature type="compositionally biased region" description="Basic and acidic residues" evidence="2">
    <location>
        <begin position="85"/>
        <end position="101"/>
    </location>
</feature>
<feature type="domain" description="Fas-binding factor 1 C-terminal" evidence="3">
    <location>
        <begin position="379"/>
        <end position="604"/>
    </location>
</feature>
<comment type="caution">
    <text evidence="4">The sequence shown here is derived from an EMBL/GenBank/DDBJ whole genome shotgun (WGS) entry which is preliminary data.</text>
</comment>
<dbReference type="GO" id="GO:0097539">
    <property type="term" value="C:ciliary transition fiber"/>
    <property type="evidence" value="ECO:0007669"/>
    <property type="project" value="InterPro"/>
</dbReference>
<name>A0A8T3CMR3_9TELE</name>
<protein>
    <recommendedName>
        <fullName evidence="3">Fas-binding factor 1 C-terminal domain-containing protein</fullName>
    </recommendedName>
</protein>
<dbReference type="PANTHER" id="PTHR33689">
    <property type="entry name" value="FAS-BINDING FACTOR 1"/>
    <property type="match status" value="1"/>
</dbReference>
<dbReference type="Pfam" id="PF21007">
    <property type="entry name" value="FBF1"/>
    <property type="match status" value="1"/>
</dbReference>
<evidence type="ECO:0000313" key="5">
    <source>
        <dbReference type="Proteomes" id="UP000829720"/>
    </source>
</evidence>
<keyword evidence="5" id="KW-1185">Reference proteome</keyword>
<evidence type="ECO:0000256" key="2">
    <source>
        <dbReference type="SAM" id="MobiDB-lite"/>
    </source>
</evidence>
<feature type="region of interest" description="Disordered" evidence="2">
    <location>
        <begin position="194"/>
        <end position="375"/>
    </location>
</feature>
<dbReference type="InterPro" id="IPR033561">
    <property type="entry name" value="FBF1"/>
</dbReference>
<evidence type="ECO:0000313" key="4">
    <source>
        <dbReference type="EMBL" id="KAI1884822.1"/>
    </source>
</evidence>
<feature type="compositionally biased region" description="Polar residues" evidence="2">
    <location>
        <begin position="261"/>
        <end position="277"/>
    </location>
</feature>
<feature type="compositionally biased region" description="Polar residues" evidence="2">
    <location>
        <begin position="194"/>
        <end position="203"/>
    </location>
</feature>
<gene>
    <name evidence="4" type="ORF">AGOR_G00230460</name>
</gene>
<dbReference type="GO" id="GO:0005814">
    <property type="term" value="C:centriole"/>
    <property type="evidence" value="ECO:0007669"/>
    <property type="project" value="TreeGrafter"/>
</dbReference>
<feature type="compositionally biased region" description="Polar residues" evidence="2">
    <location>
        <begin position="534"/>
        <end position="547"/>
    </location>
</feature>
<dbReference type="AlphaFoldDB" id="A0A8T3CMR3"/>
<feature type="compositionally biased region" description="Low complexity" evidence="2">
    <location>
        <begin position="557"/>
        <end position="569"/>
    </location>
</feature>
<feature type="region of interest" description="Disordered" evidence="2">
    <location>
        <begin position="126"/>
        <end position="178"/>
    </location>
</feature>